<dbReference type="InterPro" id="IPR008942">
    <property type="entry name" value="ENTH_VHS"/>
</dbReference>
<protein>
    <recommendedName>
        <fullName evidence="1">VHS domain-containing protein</fullName>
    </recommendedName>
</protein>
<evidence type="ECO:0000259" key="1">
    <source>
        <dbReference type="PROSITE" id="PS50179"/>
    </source>
</evidence>
<dbReference type="PANTHER" id="PTHR46275:SF1">
    <property type="entry name" value="HEPATOCYTE GROWTH FACTOR-REGULATED TYROSINE KINASE SUBSTRATE"/>
    <property type="match status" value="1"/>
</dbReference>
<name>A0A8S3IMR3_9BILA</name>
<feature type="domain" description="VHS" evidence="1">
    <location>
        <begin position="1"/>
        <end position="52"/>
    </location>
</feature>
<comment type="caution">
    <text evidence="2">The sequence shown here is derived from an EMBL/GenBank/DDBJ whole genome shotgun (WGS) entry which is preliminary data.</text>
</comment>
<dbReference type="Pfam" id="PF00790">
    <property type="entry name" value="VHS"/>
    <property type="match status" value="1"/>
</dbReference>
<feature type="non-terminal residue" evidence="2">
    <location>
        <position position="52"/>
    </location>
</feature>
<dbReference type="GO" id="GO:0043130">
    <property type="term" value="F:ubiquitin binding"/>
    <property type="evidence" value="ECO:0007669"/>
    <property type="project" value="InterPro"/>
</dbReference>
<dbReference type="PROSITE" id="PS50179">
    <property type="entry name" value="VHS"/>
    <property type="match status" value="1"/>
</dbReference>
<dbReference type="InterPro" id="IPR017073">
    <property type="entry name" value="HGS/VPS27"/>
</dbReference>
<evidence type="ECO:0000313" key="3">
    <source>
        <dbReference type="Proteomes" id="UP000676336"/>
    </source>
</evidence>
<dbReference type="PANTHER" id="PTHR46275">
    <property type="entry name" value="HEPATOCYTE GROWTH FACTOR-REGULATED TYROSINE KINASE SUBSTRATE"/>
    <property type="match status" value="1"/>
</dbReference>
<gene>
    <name evidence="2" type="ORF">SMN809_LOCUS76336</name>
</gene>
<proteinExistence type="predicted"/>
<dbReference type="Gene3D" id="1.25.40.90">
    <property type="match status" value="1"/>
</dbReference>
<dbReference type="GO" id="GO:0032456">
    <property type="term" value="P:endocytic recycling"/>
    <property type="evidence" value="ECO:0007669"/>
    <property type="project" value="TreeGrafter"/>
</dbReference>
<dbReference type="InterPro" id="IPR002014">
    <property type="entry name" value="VHS_dom"/>
</dbReference>
<dbReference type="AlphaFoldDB" id="A0A8S3IMR3"/>
<reference evidence="2" key="1">
    <citation type="submission" date="2021-02" db="EMBL/GenBank/DDBJ databases">
        <authorList>
            <person name="Nowell W R."/>
        </authorList>
    </citation>
    <scope>NUCLEOTIDE SEQUENCE</scope>
</reference>
<accession>A0A8S3IMR3</accession>
<sequence>CLESIVKNCGGTIHKEVSQRDMIDTLRELTKNGPDVIRDKVLELIQCWSHGL</sequence>
<feature type="non-terminal residue" evidence="2">
    <location>
        <position position="1"/>
    </location>
</feature>
<dbReference type="EMBL" id="CAJOBI010334606">
    <property type="protein sequence ID" value="CAF5203975.1"/>
    <property type="molecule type" value="Genomic_DNA"/>
</dbReference>
<dbReference type="GO" id="GO:0005769">
    <property type="term" value="C:early endosome"/>
    <property type="evidence" value="ECO:0007669"/>
    <property type="project" value="TreeGrafter"/>
</dbReference>
<dbReference type="GO" id="GO:0031623">
    <property type="term" value="P:receptor internalization"/>
    <property type="evidence" value="ECO:0007669"/>
    <property type="project" value="TreeGrafter"/>
</dbReference>
<dbReference type="Proteomes" id="UP000676336">
    <property type="component" value="Unassembled WGS sequence"/>
</dbReference>
<dbReference type="GO" id="GO:0035091">
    <property type="term" value="F:phosphatidylinositol binding"/>
    <property type="evidence" value="ECO:0007669"/>
    <property type="project" value="InterPro"/>
</dbReference>
<dbReference type="SUPFAM" id="SSF48464">
    <property type="entry name" value="ENTH/VHS domain"/>
    <property type="match status" value="1"/>
</dbReference>
<organism evidence="2 3">
    <name type="scientific">Rotaria magnacalcarata</name>
    <dbReference type="NCBI Taxonomy" id="392030"/>
    <lineage>
        <taxon>Eukaryota</taxon>
        <taxon>Metazoa</taxon>
        <taxon>Spiralia</taxon>
        <taxon>Gnathifera</taxon>
        <taxon>Rotifera</taxon>
        <taxon>Eurotatoria</taxon>
        <taxon>Bdelloidea</taxon>
        <taxon>Philodinida</taxon>
        <taxon>Philodinidae</taxon>
        <taxon>Rotaria</taxon>
    </lineage>
</organism>
<evidence type="ECO:0000313" key="2">
    <source>
        <dbReference type="EMBL" id="CAF5203975.1"/>
    </source>
</evidence>